<dbReference type="SUPFAM" id="SSF53756">
    <property type="entry name" value="UDP-Glycosyltransferase/glycogen phosphorylase"/>
    <property type="match status" value="2"/>
</dbReference>
<organism evidence="4 5">
    <name type="scientific">Arthrobacter crusticola</name>
    <dbReference type="NCBI Taxonomy" id="2547960"/>
    <lineage>
        <taxon>Bacteria</taxon>
        <taxon>Bacillati</taxon>
        <taxon>Actinomycetota</taxon>
        <taxon>Actinomycetes</taxon>
        <taxon>Micrococcales</taxon>
        <taxon>Micrococcaceae</taxon>
        <taxon>Arthrobacter</taxon>
    </lineage>
</organism>
<dbReference type="OrthoDB" id="6713581at2"/>
<evidence type="ECO:0000313" key="4">
    <source>
        <dbReference type="EMBL" id="TDK27731.1"/>
    </source>
</evidence>
<dbReference type="PANTHER" id="PTHR46401">
    <property type="entry name" value="GLYCOSYLTRANSFERASE WBBK-RELATED"/>
    <property type="match status" value="1"/>
</dbReference>
<dbReference type="PANTHER" id="PTHR46401:SF2">
    <property type="entry name" value="GLYCOSYLTRANSFERASE WBBK-RELATED"/>
    <property type="match status" value="1"/>
</dbReference>
<protein>
    <submittedName>
        <fullName evidence="4">Glycosyltransferase</fullName>
    </submittedName>
</protein>
<dbReference type="InterPro" id="IPR055259">
    <property type="entry name" value="YkvP/CgeB_Glyco_trans-like"/>
</dbReference>
<reference evidence="4 5" key="1">
    <citation type="submission" date="2019-03" db="EMBL/GenBank/DDBJ databases">
        <title>Arthrobacter sp. nov., an bacterium isolated from biocrust in Mu Us Desert.</title>
        <authorList>
            <person name="Lixiong L."/>
        </authorList>
    </citation>
    <scope>NUCLEOTIDE SEQUENCE [LARGE SCALE GENOMIC DNA]</scope>
    <source>
        <strain evidence="4 5">SLN-3</strain>
    </source>
</reference>
<dbReference type="GO" id="GO:0009103">
    <property type="term" value="P:lipopolysaccharide biosynthetic process"/>
    <property type="evidence" value="ECO:0007669"/>
    <property type="project" value="TreeGrafter"/>
</dbReference>
<feature type="domain" description="Glycosyl transferase family 1" evidence="2">
    <location>
        <begin position="556"/>
        <end position="716"/>
    </location>
</feature>
<dbReference type="Pfam" id="PF00534">
    <property type="entry name" value="Glycos_transf_1"/>
    <property type="match status" value="1"/>
</dbReference>
<comment type="caution">
    <text evidence="4">The sequence shown here is derived from an EMBL/GenBank/DDBJ whole genome shotgun (WGS) entry which is preliminary data.</text>
</comment>
<evidence type="ECO:0000313" key="5">
    <source>
        <dbReference type="Proteomes" id="UP000295411"/>
    </source>
</evidence>
<evidence type="ECO:0000259" key="2">
    <source>
        <dbReference type="Pfam" id="PF00534"/>
    </source>
</evidence>
<dbReference type="Gene3D" id="3.40.50.2000">
    <property type="entry name" value="Glycogen Phosphorylase B"/>
    <property type="match status" value="2"/>
</dbReference>
<dbReference type="CDD" id="cd03801">
    <property type="entry name" value="GT4_PimA-like"/>
    <property type="match status" value="1"/>
</dbReference>
<proteinExistence type="predicted"/>
<name>A0A4R5U264_9MICC</name>
<dbReference type="Proteomes" id="UP000295411">
    <property type="component" value="Unassembled WGS sequence"/>
</dbReference>
<evidence type="ECO:0000256" key="1">
    <source>
        <dbReference type="ARBA" id="ARBA00022679"/>
    </source>
</evidence>
<keyword evidence="5" id="KW-1185">Reference proteome</keyword>
<dbReference type="GO" id="GO:0016757">
    <property type="term" value="F:glycosyltransferase activity"/>
    <property type="evidence" value="ECO:0007669"/>
    <property type="project" value="InterPro"/>
</dbReference>
<feature type="domain" description="Spore protein YkvP/CgeB glycosyl transferase-like" evidence="3">
    <location>
        <begin position="268"/>
        <end position="390"/>
    </location>
</feature>
<dbReference type="EMBL" id="SMTK01000001">
    <property type="protein sequence ID" value="TDK27731.1"/>
    <property type="molecule type" value="Genomic_DNA"/>
</dbReference>
<dbReference type="InterPro" id="IPR001296">
    <property type="entry name" value="Glyco_trans_1"/>
</dbReference>
<sequence length="754" mass="83235">MTVEAYRGVESTSRAKRSILLYGDVDLNIIDGSAIWLASMAEALSMTNSSVTVLLKAQVTNSRLSKKIEELPGVTVLKHFEDISRPHDIKQALHPRLAAQILVGIDEASPFDLIIARGRSIVIHLANSGKLNGRLWPYMTDIPDKEGAWSDELRAQLARVMGSSRRVFAQTEQSRGYLESAIPAASGKVVLLPPMIPDALFAGGKETSRVDSSGPLRLVYSGKFARDWRTLEMCDVPAKLAERGVETSLTLIGDKFQDDPKDPKWAPAMRAAASDSAGVNWLGGHAREQALEMVAGHHIGLSWRTAALDESLELSTKLLEYAALGVPPLINRTKAHEEIFGEQYPLFVEDNLLEVLESVSADRSQLLAAGKAAREAVREYSISRAAQRLEQSFARSEPNYATTARSQTVTRVVLAGHDLKFAGELIDALAAREDLELRIDKWSTLHTHDGATSEALLEWADVVICEWAGPNAVYYSQRVRPEQKLLVRLHMFELSGPWLKDIDFDTVDTVVCVSDLYRDVTIERTGCAPNKVVVIANGIDAADLSRPKVEGSRSRIGIVGIVPIRKRPDRALDLLERLSAKNPDTTLHIKGRMPWEYPWEWKKVPQRELYREFFSRIGSTPGLRDKVVFEPFGADMGNWLRKIGFILSPSSSESFHLAPAEGMASGAVPVFWRRPGVEEIFGEEFVHESTDAAAEHVWALMDNPSAYELASQSAREFARRFDSPNVASSWLSLVLSGSAGPSAEHVGRFAVTGQ</sequence>
<accession>A0A4R5U264</accession>
<gene>
    <name evidence="4" type="ORF">E2F48_00935</name>
</gene>
<keyword evidence="1 4" id="KW-0808">Transferase</keyword>
<dbReference type="AlphaFoldDB" id="A0A4R5U264"/>
<evidence type="ECO:0000259" key="3">
    <source>
        <dbReference type="Pfam" id="PF13524"/>
    </source>
</evidence>
<dbReference type="RefSeq" id="WP_133402159.1">
    <property type="nucleotide sequence ID" value="NZ_SMTK01000001.1"/>
</dbReference>
<dbReference type="Pfam" id="PF13524">
    <property type="entry name" value="Glyco_trans_1_2"/>
    <property type="match status" value="1"/>
</dbReference>